<evidence type="ECO:0000313" key="2">
    <source>
        <dbReference type="Proteomes" id="UP000002949"/>
    </source>
</evidence>
<sequence length="41" mass="4524">MVNIGVGGRYWRVASTGTAHFEETPLDGRPQVLHWRLSGTA</sequence>
<name>G6Y5Q6_9HYPH</name>
<accession>G6Y5Q6</accession>
<dbReference type="Proteomes" id="UP000002949">
    <property type="component" value="Unassembled WGS sequence"/>
</dbReference>
<evidence type="ECO:0000313" key="1">
    <source>
        <dbReference type="EMBL" id="EHH12920.1"/>
    </source>
</evidence>
<gene>
    <name evidence="1" type="ORF">MEA186_06328</name>
</gene>
<proteinExistence type="predicted"/>
<dbReference type="PATRIC" id="fig|1082933.3.peg.1202"/>
<dbReference type="AlphaFoldDB" id="G6Y5Q6"/>
<dbReference type="RefSeq" id="WP_006200702.1">
    <property type="nucleotide sequence ID" value="NZ_AGSN01000063.1"/>
</dbReference>
<protein>
    <submittedName>
        <fullName evidence="1">Uncharacterized protein</fullName>
    </submittedName>
</protein>
<dbReference type="EMBL" id="AGSN01000063">
    <property type="protein sequence ID" value="EHH12920.1"/>
    <property type="molecule type" value="Genomic_DNA"/>
</dbReference>
<reference evidence="1 2" key="1">
    <citation type="journal article" date="2012" name="J. Bacteriol.">
        <title>Draft Genome Sequence of Plant Growth-Promoting Rhizobium Mesorhizobium amorphae, Isolated from Zinc-Lead Mine Tailings.</title>
        <authorList>
            <person name="Hao X."/>
            <person name="Lin Y."/>
            <person name="Johnstone L."/>
            <person name="Baltrus D.A."/>
            <person name="Miller S.J."/>
            <person name="Wei G."/>
            <person name="Rensing C."/>
        </authorList>
    </citation>
    <scope>NUCLEOTIDE SEQUENCE [LARGE SCALE GENOMIC DNA]</scope>
    <source>
        <strain evidence="1 2">CCNWGS0123</strain>
    </source>
</reference>
<organism evidence="1 2">
    <name type="scientific">Mesorhizobium amorphae CCNWGS0123</name>
    <dbReference type="NCBI Taxonomy" id="1082933"/>
    <lineage>
        <taxon>Bacteria</taxon>
        <taxon>Pseudomonadati</taxon>
        <taxon>Pseudomonadota</taxon>
        <taxon>Alphaproteobacteria</taxon>
        <taxon>Hyphomicrobiales</taxon>
        <taxon>Phyllobacteriaceae</taxon>
        <taxon>Mesorhizobium</taxon>
    </lineage>
</organism>
<keyword evidence="2" id="KW-1185">Reference proteome</keyword>